<keyword evidence="3" id="KW-1185">Reference proteome</keyword>
<organism evidence="2 3">
    <name type="scientific">Gadus morhua</name>
    <name type="common">Atlantic cod</name>
    <dbReference type="NCBI Taxonomy" id="8049"/>
    <lineage>
        <taxon>Eukaryota</taxon>
        <taxon>Metazoa</taxon>
        <taxon>Chordata</taxon>
        <taxon>Craniata</taxon>
        <taxon>Vertebrata</taxon>
        <taxon>Euteleostomi</taxon>
        <taxon>Actinopterygii</taxon>
        <taxon>Neopterygii</taxon>
        <taxon>Teleostei</taxon>
        <taxon>Neoteleostei</taxon>
        <taxon>Acanthomorphata</taxon>
        <taxon>Zeiogadaria</taxon>
        <taxon>Gadariae</taxon>
        <taxon>Gadiformes</taxon>
        <taxon>Gadoidei</taxon>
        <taxon>Gadidae</taxon>
        <taxon>Gadus</taxon>
    </lineage>
</organism>
<dbReference type="Ensembl" id="ENSGMOT00000075487.1">
    <property type="protein sequence ID" value="ENSGMOP00000023694.1"/>
    <property type="gene ID" value="ENSGMOG00000035259.1"/>
</dbReference>
<accession>A0A8C4ZXF3</accession>
<feature type="compositionally biased region" description="Polar residues" evidence="1">
    <location>
        <begin position="140"/>
        <end position="176"/>
    </location>
</feature>
<reference evidence="2" key="1">
    <citation type="submission" date="2025-08" db="UniProtKB">
        <authorList>
            <consortium name="Ensembl"/>
        </authorList>
    </citation>
    <scope>IDENTIFICATION</scope>
</reference>
<protein>
    <submittedName>
        <fullName evidence="2">Uncharacterized protein</fullName>
    </submittedName>
</protein>
<dbReference type="Proteomes" id="UP000694546">
    <property type="component" value="Chromosome 13"/>
</dbReference>
<dbReference type="GeneTree" id="ENSGT01120000274881"/>
<feature type="compositionally biased region" description="Polar residues" evidence="1">
    <location>
        <begin position="110"/>
        <end position="131"/>
    </location>
</feature>
<dbReference type="PROSITE" id="PS51257">
    <property type="entry name" value="PROKAR_LIPOPROTEIN"/>
    <property type="match status" value="1"/>
</dbReference>
<evidence type="ECO:0000256" key="1">
    <source>
        <dbReference type="SAM" id="MobiDB-lite"/>
    </source>
</evidence>
<evidence type="ECO:0000313" key="3">
    <source>
        <dbReference type="Proteomes" id="UP000694546"/>
    </source>
</evidence>
<name>A0A8C4ZXF3_GADMO</name>
<reference evidence="2" key="2">
    <citation type="submission" date="2025-09" db="UniProtKB">
        <authorList>
            <consortium name="Ensembl"/>
        </authorList>
    </citation>
    <scope>IDENTIFICATION</scope>
</reference>
<proteinExistence type="predicted"/>
<evidence type="ECO:0000313" key="2">
    <source>
        <dbReference type="Ensembl" id="ENSGMOP00000023694.1"/>
    </source>
</evidence>
<sequence length="211" mass="23509">MKQQKWRVRSNLITFYFLEQVVSNCNSLLFLSCVPNTAYECLLDFCVECCSTQSQQGRPAQAVDHTQEQGPTQSPCRDQGPTQSSCRDQGPTQSSCRHQGPTQPPCRDQGPTQSSCRDQGPTQSSCRDQGPTQPPCRHQGPTQSSCRDQGPTQSSCRDQGPTQSPCRDQGPTQSPCRDQGQGGYVHHIQRFHLFQSYLNPCDQWKSSLPDI</sequence>
<feature type="compositionally biased region" description="Polar residues" evidence="1">
    <location>
        <begin position="68"/>
        <end position="101"/>
    </location>
</feature>
<dbReference type="AlphaFoldDB" id="A0A8C4ZXF3"/>
<feature type="region of interest" description="Disordered" evidence="1">
    <location>
        <begin position="61"/>
        <end position="181"/>
    </location>
</feature>
<dbReference type="OMA" id="CRDQGPT"/>